<sequence>MLKRKISYQEECFDGKSVKGHPYLIFFLDPNQYIKVVFSATRLRLIPQSLLHHTIQELIHLSSNPFDFSMVPSQSVNPCKPRNKILYVKPTEHLKELLQHLSKLPPTLPLTIRLPKRHPTHHIIGKPHKQITQIHHLLQYIS</sequence>
<keyword evidence="2" id="KW-1185">Reference proteome</keyword>
<dbReference type="Proteomes" id="UP000215914">
    <property type="component" value="Unassembled WGS sequence"/>
</dbReference>
<reference evidence="1" key="2">
    <citation type="submission" date="2020-06" db="EMBL/GenBank/DDBJ databases">
        <title>Helianthus annuus Genome sequencing and assembly Release 2.</title>
        <authorList>
            <person name="Gouzy J."/>
            <person name="Langlade N."/>
            <person name="Munos S."/>
        </authorList>
    </citation>
    <scope>NUCLEOTIDE SEQUENCE</scope>
    <source>
        <tissue evidence="1">Leaves</tissue>
    </source>
</reference>
<dbReference type="EMBL" id="MNCJ02000324">
    <property type="protein sequence ID" value="KAF5792900.1"/>
    <property type="molecule type" value="Genomic_DNA"/>
</dbReference>
<comment type="caution">
    <text evidence="1">The sequence shown here is derived from an EMBL/GenBank/DDBJ whole genome shotgun (WGS) entry which is preliminary data.</text>
</comment>
<dbReference type="AlphaFoldDB" id="A0A9K3IA39"/>
<dbReference type="Gramene" id="mRNA:HanXRQr2_Chr09g0411201">
    <property type="protein sequence ID" value="CDS:HanXRQr2_Chr09g0411201.1"/>
    <property type="gene ID" value="HanXRQr2_Chr09g0411201"/>
</dbReference>
<accession>A0A9K3IA39</accession>
<reference evidence="1" key="1">
    <citation type="journal article" date="2017" name="Nature">
        <title>The sunflower genome provides insights into oil metabolism, flowering and Asterid evolution.</title>
        <authorList>
            <person name="Badouin H."/>
            <person name="Gouzy J."/>
            <person name="Grassa C.J."/>
            <person name="Murat F."/>
            <person name="Staton S.E."/>
            <person name="Cottret L."/>
            <person name="Lelandais-Briere C."/>
            <person name="Owens G.L."/>
            <person name="Carrere S."/>
            <person name="Mayjonade B."/>
            <person name="Legrand L."/>
            <person name="Gill N."/>
            <person name="Kane N.C."/>
            <person name="Bowers J.E."/>
            <person name="Hubner S."/>
            <person name="Bellec A."/>
            <person name="Berard A."/>
            <person name="Berges H."/>
            <person name="Blanchet N."/>
            <person name="Boniface M.C."/>
            <person name="Brunel D."/>
            <person name="Catrice O."/>
            <person name="Chaidir N."/>
            <person name="Claudel C."/>
            <person name="Donnadieu C."/>
            <person name="Faraut T."/>
            <person name="Fievet G."/>
            <person name="Helmstetter N."/>
            <person name="King M."/>
            <person name="Knapp S.J."/>
            <person name="Lai Z."/>
            <person name="Le Paslier M.C."/>
            <person name="Lippi Y."/>
            <person name="Lorenzon L."/>
            <person name="Mandel J.R."/>
            <person name="Marage G."/>
            <person name="Marchand G."/>
            <person name="Marquand E."/>
            <person name="Bret-Mestries E."/>
            <person name="Morien E."/>
            <person name="Nambeesan S."/>
            <person name="Nguyen T."/>
            <person name="Pegot-Espagnet P."/>
            <person name="Pouilly N."/>
            <person name="Raftis F."/>
            <person name="Sallet E."/>
            <person name="Schiex T."/>
            <person name="Thomas J."/>
            <person name="Vandecasteele C."/>
            <person name="Vares D."/>
            <person name="Vear F."/>
            <person name="Vautrin S."/>
            <person name="Crespi M."/>
            <person name="Mangin B."/>
            <person name="Burke J.M."/>
            <person name="Salse J."/>
            <person name="Munos S."/>
            <person name="Vincourt P."/>
            <person name="Rieseberg L.H."/>
            <person name="Langlade N.B."/>
        </authorList>
    </citation>
    <scope>NUCLEOTIDE SEQUENCE</scope>
    <source>
        <tissue evidence="1">Leaves</tissue>
    </source>
</reference>
<organism evidence="1 2">
    <name type="scientific">Helianthus annuus</name>
    <name type="common">Common sunflower</name>
    <dbReference type="NCBI Taxonomy" id="4232"/>
    <lineage>
        <taxon>Eukaryota</taxon>
        <taxon>Viridiplantae</taxon>
        <taxon>Streptophyta</taxon>
        <taxon>Embryophyta</taxon>
        <taxon>Tracheophyta</taxon>
        <taxon>Spermatophyta</taxon>
        <taxon>Magnoliopsida</taxon>
        <taxon>eudicotyledons</taxon>
        <taxon>Gunneridae</taxon>
        <taxon>Pentapetalae</taxon>
        <taxon>asterids</taxon>
        <taxon>campanulids</taxon>
        <taxon>Asterales</taxon>
        <taxon>Asteraceae</taxon>
        <taxon>Asteroideae</taxon>
        <taxon>Heliantheae alliance</taxon>
        <taxon>Heliantheae</taxon>
        <taxon>Helianthus</taxon>
    </lineage>
</organism>
<protein>
    <submittedName>
        <fullName evidence="1">Uncharacterized protein</fullName>
    </submittedName>
</protein>
<name>A0A9K3IA39_HELAN</name>
<gene>
    <name evidence="1" type="ORF">HanXRQr2_Chr09g0411201</name>
</gene>
<evidence type="ECO:0000313" key="2">
    <source>
        <dbReference type="Proteomes" id="UP000215914"/>
    </source>
</evidence>
<evidence type="ECO:0000313" key="1">
    <source>
        <dbReference type="EMBL" id="KAF5792900.1"/>
    </source>
</evidence>
<proteinExistence type="predicted"/>